<protein>
    <submittedName>
        <fullName evidence="1">Uncharacterized protein</fullName>
    </submittedName>
</protein>
<proteinExistence type="predicted"/>
<gene>
    <name evidence="1" type="ORF">L1987_09241</name>
</gene>
<comment type="caution">
    <text evidence="1">The sequence shown here is derived from an EMBL/GenBank/DDBJ whole genome shotgun (WGS) entry which is preliminary data.</text>
</comment>
<sequence>MNGEGGVAAAHHTFHLTPHRTLQHNHYTYRYDDGYVLNAEVVMLWQPSVLAVSGWFGEGDDGCNGGGTDLREVVHGSRMGVKMGGDLIVVNGGRRWWSYGSHGGFRMIHDSCTAISIWWLLVVHVGCISSKKVHGDRVVVSSVSAW</sequence>
<reference evidence="2" key="1">
    <citation type="journal article" date="2022" name="Mol. Ecol. Resour.">
        <title>The genomes of chicory, endive, great burdock and yacon provide insights into Asteraceae palaeo-polyploidization history and plant inulin production.</title>
        <authorList>
            <person name="Fan W."/>
            <person name="Wang S."/>
            <person name="Wang H."/>
            <person name="Wang A."/>
            <person name="Jiang F."/>
            <person name="Liu H."/>
            <person name="Zhao H."/>
            <person name="Xu D."/>
            <person name="Zhang Y."/>
        </authorList>
    </citation>
    <scope>NUCLEOTIDE SEQUENCE [LARGE SCALE GENOMIC DNA]</scope>
    <source>
        <strain evidence="2">cv. Yunnan</strain>
    </source>
</reference>
<dbReference type="Proteomes" id="UP001056120">
    <property type="component" value="Linkage Group LG03"/>
</dbReference>
<dbReference type="EMBL" id="CM042020">
    <property type="protein sequence ID" value="KAI3821672.1"/>
    <property type="molecule type" value="Genomic_DNA"/>
</dbReference>
<keyword evidence="2" id="KW-1185">Reference proteome</keyword>
<name>A0ACB9JNF1_9ASTR</name>
<accession>A0ACB9JNF1</accession>
<organism evidence="1 2">
    <name type="scientific">Smallanthus sonchifolius</name>
    <dbReference type="NCBI Taxonomy" id="185202"/>
    <lineage>
        <taxon>Eukaryota</taxon>
        <taxon>Viridiplantae</taxon>
        <taxon>Streptophyta</taxon>
        <taxon>Embryophyta</taxon>
        <taxon>Tracheophyta</taxon>
        <taxon>Spermatophyta</taxon>
        <taxon>Magnoliopsida</taxon>
        <taxon>eudicotyledons</taxon>
        <taxon>Gunneridae</taxon>
        <taxon>Pentapetalae</taxon>
        <taxon>asterids</taxon>
        <taxon>campanulids</taxon>
        <taxon>Asterales</taxon>
        <taxon>Asteraceae</taxon>
        <taxon>Asteroideae</taxon>
        <taxon>Heliantheae alliance</taxon>
        <taxon>Millerieae</taxon>
        <taxon>Smallanthus</taxon>
    </lineage>
</organism>
<evidence type="ECO:0000313" key="2">
    <source>
        <dbReference type="Proteomes" id="UP001056120"/>
    </source>
</evidence>
<evidence type="ECO:0000313" key="1">
    <source>
        <dbReference type="EMBL" id="KAI3821672.1"/>
    </source>
</evidence>
<reference evidence="1 2" key="2">
    <citation type="journal article" date="2022" name="Mol. Ecol. Resour.">
        <title>The genomes of chicory, endive, great burdock and yacon provide insights into Asteraceae paleo-polyploidization history and plant inulin production.</title>
        <authorList>
            <person name="Fan W."/>
            <person name="Wang S."/>
            <person name="Wang H."/>
            <person name="Wang A."/>
            <person name="Jiang F."/>
            <person name="Liu H."/>
            <person name="Zhao H."/>
            <person name="Xu D."/>
            <person name="Zhang Y."/>
        </authorList>
    </citation>
    <scope>NUCLEOTIDE SEQUENCE [LARGE SCALE GENOMIC DNA]</scope>
    <source>
        <strain evidence="2">cv. Yunnan</strain>
        <tissue evidence="1">Leaves</tissue>
    </source>
</reference>